<dbReference type="Gene3D" id="3.90.1720.10">
    <property type="entry name" value="endopeptidase domain like (from Nostoc punctiforme)"/>
    <property type="match status" value="1"/>
</dbReference>
<keyword evidence="5" id="KW-0378">Hydrolase</keyword>
<organism evidence="10 11">
    <name type="scientific">Kitasatospora aburaviensis</name>
    <dbReference type="NCBI Taxonomy" id="67265"/>
    <lineage>
        <taxon>Bacteria</taxon>
        <taxon>Bacillati</taxon>
        <taxon>Actinomycetota</taxon>
        <taxon>Actinomycetes</taxon>
        <taxon>Kitasatosporales</taxon>
        <taxon>Streptomycetaceae</taxon>
        <taxon>Kitasatospora</taxon>
    </lineage>
</organism>
<reference evidence="11" key="1">
    <citation type="journal article" date="2019" name="Int. J. Syst. Evol. Microbiol.">
        <title>The Global Catalogue of Microorganisms (GCM) 10K type strain sequencing project: providing services to taxonomists for standard genome sequencing and annotation.</title>
        <authorList>
            <consortium name="The Broad Institute Genomics Platform"/>
            <consortium name="The Broad Institute Genome Sequencing Center for Infectious Disease"/>
            <person name="Wu L."/>
            <person name="Ma J."/>
        </authorList>
    </citation>
    <scope>NUCLEOTIDE SEQUENCE [LARGE SCALE GENOMIC DNA]</scope>
    <source>
        <strain evidence="11">CGMCC 4.1469</strain>
    </source>
</reference>
<evidence type="ECO:0000256" key="1">
    <source>
        <dbReference type="ARBA" id="ARBA00007074"/>
    </source>
</evidence>
<dbReference type="PROSITE" id="PS51935">
    <property type="entry name" value="NLPC_P60"/>
    <property type="match status" value="1"/>
</dbReference>
<feature type="compositionally biased region" description="Pro residues" evidence="7">
    <location>
        <begin position="176"/>
        <end position="186"/>
    </location>
</feature>
<gene>
    <name evidence="10" type="ORF">ACFP0N_24335</name>
</gene>
<dbReference type="SUPFAM" id="SSF54001">
    <property type="entry name" value="Cysteine proteinases"/>
    <property type="match status" value="1"/>
</dbReference>
<comment type="similarity">
    <text evidence="1">Belongs to the peptidase C40 family.</text>
</comment>
<feature type="region of interest" description="Disordered" evidence="7">
    <location>
        <begin position="124"/>
        <end position="190"/>
    </location>
</feature>
<dbReference type="PANTHER" id="PTHR47359:SF3">
    <property type="entry name" value="NLP_P60 DOMAIN-CONTAINING PROTEIN-RELATED"/>
    <property type="match status" value="1"/>
</dbReference>
<feature type="compositionally biased region" description="Low complexity" evidence="7">
    <location>
        <begin position="265"/>
        <end position="286"/>
    </location>
</feature>
<dbReference type="InterPro" id="IPR000064">
    <property type="entry name" value="NLP_P60_dom"/>
</dbReference>
<evidence type="ECO:0000256" key="5">
    <source>
        <dbReference type="ARBA" id="ARBA00022801"/>
    </source>
</evidence>
<keyword evidence="6" id="KW-0788">Thiol protease</keyword>
<dbReference type="Pfam" id="PF00877">
    <property type="entry name" value="NLPC_P60"/>
    <property type="match status" value="1"/>
</dbReference>
<protein>
    <submittedName>
        <fullName evidence="10">NlpC/P60 family protein</fullName>
    </submittedName>
</protein>
<keyword evidence="3" id="KW-0732">Signal</keyword>
<evidence type="ECO:0000256" key="3">
    <source>
        <dbReference type="ARBA" id="ARBA00022729"/>
    </source>
</evidence>
<proteinExistence type="inferred from homology"/>
<dbReference type="InterPro" id="IPR051794">
    <property type="entry name" value="PG_Endopeptidase_C40"/>
</dbReference>
<dbReference type="InterPro" id="IPR036779">
    <property type="entry name" value="LysM_dom_sf"/>
</dbReference>
<feature type="compositionally biased region" description="Basic and acidic residues" evidence="7">
    <location>
        <begin position="318"/>
        <end position="334"/>
    </location>
</feature>
<dbReference type="EMBL" id="JBHSOD010000035">
    <property type="protein sequence ID" value="MFC5888101.1"/>
    <property type="molecule type" value="Genomic_DNA"/>
</dbReference>
<accession>A0ABW1F1V5</accession>
<evidence type="ECO:0000313" key="11">
    <source>
        <dbReference type="Proteomes" id="UP001596067"/>
    </source>
</evidence>
<evidence type="ECO:0000256" key="4">
    <source>
        <dbReference type="ARBA" id="ARBA00022737"/>
    </source>
</evidence>
<evidence type="ECO:0000313" key="10">
    <source>
        <dbReference type="EMBL" id="MFC5888101.1"/>
    </source>
</evidence>
<evidence type="ECO:0000259" key="9">
    <source>
        <dbReference type="PROSITE" id="PS51935"/>
    </source>
</evidence>
<keyword evidence="4" id="KW-0677">Repeat</keyword>
<dbReference type="Gene3D" id="3.10.350.10">
    <property type="entry name" value="LysM domain"/>
    <property type="match status" value="1"/>
</dbReference>
<feature type="domain" description="NlpC/P60" evidence="9">
    <location>
        <begin position="335"/>
        <end position="452"/>
    </location>
</feature>
<dbReference type="Pfam" id="PF01476">
    <property type="entry name" value="LysM"/>
    <property type="match status" value="1"/>
</dbReference>
<feature type="compositionally biased region" description="Low complexity" evidence="7">
    <location>
        <begin position="124"/>
        <end position="140"/>
    </location>
</feature>
<evidence type="ECO:0000256" key="6">
    <source>
        <dbReference type="ARBA" id="ARBA00022807"/>
    </source>
</evidence>
<dbReference type="PROSITE" id="PS51782">
    <property type="entry name" value="LYSM"/>
    <property type="match status" value="1"/>
</dbReference>
<dbReference type="RefSeq" id="WP_345329092.1">
    <property type="nucleotide sequence ID" value="NZ_BAAAVH010000069.1"/>
</dbReference>
<feature type="compositionally biased region" description="Low complexity" evidence="7">
    <location>
        <begin position="161"/>
        <end position="175"/>
    </location>
</feature>
<keyword evidence="11" id="KW-1185">Reference proteome</keyword>
<evidence type="ECO:0000256" key="7">
    <source>
        <dbReference type="SAM" id="MobiDB-lite"/>
    </source>
</evidence>
<feature type="region of interest" description="Disordered" evidence="7">
    <location>
        <begin position="32"/>
        <end position="70"/>
    </location>
</feature>
<feature type="region of interest" description="Disordered" evidence="7">
    <location>
        <begin position="263"/>
        <end position="335"/>
    </location>
</feature>
<dbReference type="InterPro" id="IPR018392">
    <property type="entry name" value="LysM"/>
</dbReference>
<feature type="domain" description="LysM" evidence="8">
    <location>
        <begin position="190"/>
        <end position="234"/>
    </location>
</feature>
<dbReference type="SUPFAM" id="SSF54106">
    <property type="entry name" value="LysM domain"/>
    <property type="match status" value="1"/>
</dbReference>
<sequence>MAQRTGKSPGSGPRETGSARFVVAGRAAGMAADQVPVPERSVRLGRVTVSGPRADAEGDRAPGGEGIDSPSVVRTTAGEAHGAAHRIGATVAEPARGRVRRKAVPFLGMALCAVLVGVGMHQAPGGTHARPAPAAAADTTVLSPGEERGRGDASGPLTPTGPDASAGAPRSGAAPTEPPTSSPAPAPATREVVLTRGDTLWELARYHHTTVRTLQELNGLGDSTLIYAGATLRVPAAAAETSVAASAADTTGETVPARYADDIRSGAAGDTPGPASGPGSPYGSWATPEAGPGALGIHELPKDGKSPGTKPGSGTKNNQDRDEGGKDKDNKTDAGRGATAAVAFARAQIGKPYAWGAAGPGSFDCSGLVMRAWQAGGVQLSRTTWGMRNEGTKTTRENLLPGDLVITNGGGHVQLYLGDGKVIHAPGAGKHVTVTALTASHVVEYRHITARK</sequence>
<comment type="caution">
    <text evidence="10">The sequence shown here is derived from an EMBL/GenBank/DDBJ whole genome shotgun (WGS) entry which is preliminary data.</text>
</comment>
<keyword evidence="2" id="KW-0645">Protease</keyword>
<evidence type="ECO:0000259" key="8">
    <source>
        <dbReference type="PROSITE" id="PS51782"/>
    </source>
</evidence>
<name>A0ABW1F1V5_9ACTN</name>
<dbReference type="InterPro" id="IPR038765">
    <property type="entry name" value="Papain-like_cys_pep_sf"/>
</dbReference>
<dbReference type="Proteomes" id="UP001596067">
    <property type="component" value="Unassembled WGS sequence"/>
</dbReference>
<dbReference type="PANTHER" id="PTHR47359">
    <property type="entry name" value="PEPTIDOGLYCAN DL-ENDOPEPTIDASE CWLO"/>
    <property type="match status" value="1"/>
</dbReference>
<evidence type="ECO:0000256" key="2">
    <source>
        <dbReference type="ARBA" id="ARBA00022670"/>
    </source>
</evidence>
<dbReference type="CDD" id="cd00118">
    <property type="entry name" value="LysM"/>
    <property type="match status" value="1"/>
</dbReference>
<dbReference type="SMART" id="SM00257">
    <property type="entry name" value="LysM"/>
    <property type="match status" value="1"/>
</dbReference>